<dbReference type="OrthoDB" id="9763471at2"/>
<keyword evidence="2" id="KW-1185">Reference proteome</keyword>
<dbReference type="KEGG" id="afla:FHG64_02740"/>
<name>A0A5B7X977_9FLAO</name>
<dbReference type="Proteomes" id="UP000309016">
    <property type="component" value="Chromosome"/>
</dbReference>
<dbReference type="AlphaFoldDB" id="A0A5B7X977"/>
<reference evidence="1 2" key="1">
    <citation type="submission" date="2019-06" db="EMBL/GenBank/DDBJ databases">
        <title>Complete genome sequence of Antarcticibacterium flavum KCTC 52984T from an Antarctic marine sediment.</title>
        <authorList>
            <person name="Lee Y.M."/>
            <person name="Shin S.C."/>
        </authorList>
    </citation>
    <scope>NUCLEOTIDE SEQUENCE [LARGE SCALE GENOMIC DNA]</scope>
    <source>
        <strain evidence="1 2">KCTC 52984</strain>
    </source>
</reference>
<accession>A0A5B7X977</accession>
<dbReference type="EMBL" id="CP040812">
    <property type="protein sequence ID" value="QCY71342.1"/>
    <property type="molecule type" value="Genomic_DNA"/>
</dbReference>
<sequence>MAIDNFKQVFDEKLLSAITMWNRLEARPRADDFDRVLNAEVRDPLWMLTKQWQMGEFKGEDAGSPAFAKVQLATTRITKYQAANNAVQTYDDEVPLEAKVEQKKLQFEQAGSKTSLDIRLLMGRQWLKLIKMHPNDLRKEYIERYPFELPDPEDKSQATTVAHPEAWQLSMAIAGRSMDGYTFYKYLKENPAHKASDTIVNSGNQDLDELGEKFVKWYETLFLQPEEEKNNAWDPSRMEYAFEVSAPEGNAKKTMVADEYYHGHLDWYNLDVAPNNGELEMNETGNLPQNVQSRETRSFFPVPVYFDGMPDTRWWKFEDGRVNFGDIKPDTTDVNKLLFMEFGLVYANDWFIVPLTLPAGSIADIRGLSVTNVFGEKLWIEAAGKGLDDDWKRWNMFALSRKGEQRQPADNSLLVLPTVEKIQQGKPLEEVYFLRDEVANMVWAIEKKVPLSTGSPKPGGEAADELHGFYQKILDRSLGNANAEENKPNYQAKIRYEIMNSVPENWIPFIPVQTSVSDTEIQLQRASMPRILENDNPENIEKVKPRTQILRDGLDLLQIKPYFIHEEEVPRAGIRVFQNFQRARWYNGKVVNWFGAGKQTGRGQGHSGLAFDRTVDVKKD</sequence>
<proteinExistence type="predicted"/>
<evidence type="ECO:0000313" key="2">
    <source>
        <dbReference type="Proteomes" id="UP000309016"/>
    </source>
</evidence>
<protein>
    <submittedName>
        <fullName evidence="1">Uncharacterized protein</fullName>
    </submittedName>
</protein>
<evidence type="ECO:0000313" key="1">
    <source>
        <dbReference type="EMBL" id="QCY71342.1"/>
    </source>
</evidence>
<organism evidence="1 2">
    <name type="scientific">Antarcticibacterium flavum</name>
    <dbReference type="NCBI Taxonomy" id="2058175"/>
    <lineage>
        <taxon>Bacteria</taxon>
        <taxon>Pseudomonadati</taxon>
        <taxon>Bacteroidota</taxon>
        <taxon>Flavobacteriia</taxon>
        <taxon>Flavobacteriales</taxon>
        <taxon>Flavobacteriaceae</taxon>
        <taxon>Antarcticibacterium</taxon>
    </lineage>
</organism>
<gene>
    <name evidence="1" type="ORF">FHG64_02740</name>
</gene>